<name>A0A0N1IFJ4_PAPMA</name>
<dbReference type="EMBL" id="KQ460655">
    <property type="protein sequence ID" value="KPJ12968.1"/>
    <property type="molecule type" value="Genomic_DNA"/>
</dbReference>
<dbReference type="Proteomes" id="UP000053240">
    <property type="component" value="Unassembled WGS sequence"/>
</dbReference>
<dbReference type="PANTHER" id="PTHR21354:SF0">
    <property type="entry name" value="ZINC FINGER PROTEIN 511"/>
    <property type="match status" value="1"/>
</dbReference>
<accession>A0A0N1IFJ4</accession>
<dbReference type="PANTHER" id="PTHR21354">
    <property type="entry name" value="ZINC FINGER PROTEIN 511"/>
    <property type="match status" value="1"/>
</dbReference>
<gene>
    <name evidence="2" type="ORF">RR48_05170</name>
</gene>
<evidence type="ECO:0000313" key="3">
    <source>
        <dbReference type="Proteomes" id="UP000053240"/>
    </source>
</evidence>
<dbReference type="STRING" id="76193.A0A0N1IFJ4"/>
<feature type="domain" description="C2H2-type" evidence="1">
    <location>
        <begin position="128"/>
        <end position="151"/>
    </location>
</feature>
<protein>
    <recommendedName>
        <fullName evidence="1">C2H2-type domain-containing protein</fullName>
    </recommendedName>
</protein>
<sequence>MKMCARTQCRTCTIGQSVLSLRPLSIRGARHAGRSAGAAAGGRGGGAGAGRRRLHEAPFAREAPPARLGVRHLDDELHYRDPAGAGRALTCGLCGRALASPHLLDLHVQEEHDSFFAALAATRPSYCCYIEECKEKFTNPEERFGHCVTVHKLPKDFRFYQKPKTPKNKNNKNESMNVDDKEVKHKLFTLSNSKGKAFVKSCRRRRTSSDDISAMNVDEAGTSFVPVANITNDSCAQKKNYILK</sequence>
<keyword evidence="3" id="KW-1185">Reference proteome</keyword>
<organism evidence="2 3">
    <name type="scientific">Papilio machaon</name>
    <name type="common">Old World swallowtail butterfly</name>
    <dbReference type="NCBI Taxonomy" id="76193"/>
    <lineage>
        <taxon>Eukaryota</taxon>
        <taxon>Metazoa</taxon>
        <taxon>Ecdysozoa</taxon>
        <taxon>Arthropoda</taxon>
        <taxon>Hexapoda</taxon>
        <taxon>Insecta</taxon>
        <taxon>Pterygota</taxon>
        <taxon>Neoptera</taxon>
        <taxon>Endopterygota</taxon>
        <taxon>Lepidoptera</taxon>
        <taxon>Glossata</taxon>
        <taxon>Ditrysia</taxon>
        <taxon>Papilionoidea</taxon>
        <taxon>Papilionidae</taxon>
        <taxon>Papilioninae</taxon>
        <taxon>Papilio</taxon>
    </lineage>
</organism>
<feature type="domain" description="C2H2-type" evidence="1">
    <location>
        <begin position="91"/>
        <end position="112"/>
    </location>
</feature>
<reference evidence="2 3" key="1">
    <citation type="journal article" date="2015" name="Nat. Commun.">
        <title>Outbred genome sequencing and CRISPR/Cas9 gene editing in butterflies.</title>
        <authorList>
            <person name="Li X."/>
            <person name="Fan D."/>
            <person name="Zhang W."/>
            <person name="Liu G."/>
            <person name="Zhang L."/>
            <person name="Zhao L."/>
            <person name="Fang X."/>
            <person name="Chen L."/>
            <person name="Dong Y."/>
            <person name="Chen Y."/>
            <person name="Ding Y."/>
            <person name="Zhao R."/>
            <person name="Feng M."/>
            <person name="Zhu Y."/>
            <person name="Feng Y."/>
            <person name="Jiang X."/>
            <person name="Zhu D."/>
            <person name="Xiang H."/>
            <person name="Feng X."/>
            <person name="Li S."/>
            <person name="Wang J."/>
            <person name="Zhang G."/>
            <person name="Kronforst M.R."/>
            <person name="Wang W."/>
        </authorList>
    </citation>
    <scope>NUCLEOTIDE SEQUENCE [LARGE SCALE GENOMIC DNA]</scope>
    <source>
        <strain evidence="2">Ya'a_city_454_Pm</strain>
        <tissue evidence="2">Whole body</tissue>
    </source>
</reference>
<dbReference type="PROSITE" id="PS00028">
    <property type="entry name" value="ZINC_FINGER_C2H2_1"/>
    <property type="match status" value="2"/>
</dbReference>
<evidence type="ECO:0000313" key="2">
    <source>
        <dbReference type="EMBL" id="KPJ12968.1"/>
    </source>
</evidence>
<dbReference type="InterPro" id="IPR039258">
    <property type="entry name" value="ZNF511"/>
</dbReference>
<dbReference type="InParanoid" id="A0A0N1IFJ4"/>
<evidence type="ECO:0000259" key="1">
    <source>
        <dbReference type="PROSITE" id="PS00028"/>
    </source>
</evidence>
<dbReference type="SMART" id="SM00355">
    <property type="entry name" value="ZnF_C2H2"/>
    <property type="match status" value="2"/>
</dbReference>
<dbReference type="AlphaFoldDB" id="A0A0N1IFJ4"/>
<proteinExistence type="predicted"/>
<dbReference type="InterPro" id="IPR013087">
    <property type="entry name" value="Znf_C2H2_type"/>
</dbReference>